<feature type="transmembrane region" description="Helical" evidence="2">
    <location>
        <begin position="81"/>
        <end position="104"/>
    </location>
</feature>
<dbReference type="RefSeq" id="WP_391934311.1">
    <property type="nucleotide sequence ID" value="NZ_JBIBSM010000005.1"/>
</dbReference>
<reference evidence="3 4" key="1">
    <citation type="submission" date="2024-10" db="EMBL/GenBank/DDBJ databases">
        <title>The Natural Products Discovery Center: Release of the First 8490 Sequenced Strains for Exploring Actinobacteria Biosynthetic Diversity.</title>
        <authorList>
            <person name="Kalkreuter E."/>
            <person name="Kautsar S.A."/>
            <person name="Yang D."/>
            <person name="Bader C.D."/>
            <person name="Teijaro C.N."/>
            <person name="Fluegel L."/>
            <person name="Davis C.M."/>
            <person name="Simpson J.R."/>
            <person name="Lauterbach L."/>
            <person name="Steele A.D."/>
            <person name="Gui C."/>
            <person name="Meng S."/>
            <person name="Li G."/>
            <person name="Viehrig K."/>
            <person name="Ye F."/>
            <person name="Su P."/>
            <person name="Kiefer A.F."/>
            <person name="Nichols A."/>
            <person name="Cepeda A.J."/>
            <person name="Yan W."/>
            <person name="Fan B."/>
            <person name="Jiang Y."/>
            <person name="Adhikari A."/>
            <person name="Zheng C.-J."/>
            <person name="Schuster L."/>
            <person name="Cowan T.M."/>
            <person name="Smanski M.J."/>
            <person name="Chevrette M.G."/>
            <person name="De Carvalho L.P.S."/>
            <person name="Shen B."/>
        </authorList>
    </citation>
    <scope>NUCLEOTIDE SEQUENCE [LARGE SCALE GENOMIC DNA]</scope>
    <source>
        <strain evidence="3 4">NPDC015755</strain>
    </source>
</reference>
<feature type="compositionally biased region" description="Low complexity" evidence="1">
    <location>
        <begin position="9"/>
        <end position="20"/>
    </location>
</feature>
<keyword evidence="2" id="KW-1133">Transmembrane helix</keyword>
<evidence type="ECO:0000313" key="4">
    <source>
        <dbReference type="Proteomes" id="UP001603013"/>
    </source>
</evidence>
<organism evidence="3 4">
    <name type="scientific">Streptomyces lateritius</name>
    <dbReference type="NCBI Taxonomy" id="67313"/>
    <lineage>
        <taxon>Bacteria</taxon>
        <taxon>Bacillati</taxon>
        <taxon>Actinomycetota</taxon>
        <taxon>Actinomycetes</taxon>
        <taxon>Kitasatosporales</taxon>
        <taxon>Streptomycetaceae</taxon>
        <taxon>Streptomyces</taxon>
    </lineage>
</organism>
<name>A0ABW6YAX9_9ACTN</name>
<keyword evidence="4" id="KW-1185">Reference proteome</keyword>
<evidence type="ECO:0000313" key="3">
    <source>
        <dbReference type="EMBL" id="MFF8276957.1"/>
    </source>
</evidence>
<feature type="region of interest" description="Disordered" evidence="1">
    <location>
        <begin position="1"/>
        <end position="50"/>
    </location>
</feature>
<dbReference type="EMBL" id="JBIBSM010000005">
    <property type="protein sequence ID" value="MFF8276957.1"/>
    <property type="molecule type" value="Genomic_DNA"/>
</dbReference>
<feature type="transmembrane region" description="Helical" evidence="2">
    <location>
        <begin position="54"/>
        <end position="75"/>
    </location>
</feature>
<keyword evidence="2" id="KW-0472">Membrane</keyword>
<feature type="transmembrane region" description="Helical" evidence="2">
    <location>
        <begin position="116"/>
        <end position="144"/>
    </location>
</feature>
<proteinExistence type="predicted"/>
<comment type="caution">
    <text evidence="3">The sequence shown here is derived from an EMBL/GenBank/DDBJ whole genome shotgun (WGS) entry which is preliminary data.</text>
</comment>
<gene>
    <name evidence="3" type="ORF">ACF05T_12730</name>
</gene>
<sequence length="150" mass="15562">MTNDTLRTPAALASGSAAARPPGPAFSDVARRADANARRDRDAPRDGDEPDAHWWVAPLAGTVGAPALLLLSASAADMWSAVPALLVAGLLLPLAVVVPSWFLARRRERRQLRVTLAALACGLAAGFPVLLTVVGVVVLLVMLLTGNITA</sequence>
<protein>
    <recommendedName>
        <fullName evidence="5">DUF4190 domain-containing protein</fullName>
    </recommendedName>
</protein>
<keyword evidence="2" id="KW-0812">Transmembrane</keyword>
<dbReference type="Proteomes" id="UP001603013">
    <property type="component" value="Unassembled WGS sequence"/>
</dbReference>
<feature type="compositionally biased region" description="Basic and acidic residues" evidence="1">
    <location>
        <begin position="29"/>
        <end position="50"/>
    </location>
</feature>
<evidence type="ECO:0008006" key="5">
    <source>
        <dbReference type="Google" id="ProtNLM"/>
    </source>
</evidence>
<accession>A0ABW6YAX9</accession>
<evidence type="ECO:0000256" key="2">
    <source>
        <dbReference type="SAM" id="Phobius"/>
    </source>
</evidence>
<evidence type="ECO:0000256" key="1">
    <source>
        <dbReference type="SAM" id="MobiDB-lite"/>
    </source>
</evidence>